<evidence type="ECO:0000256" key="1">
    <source>
        <dbReference type="ARBA" id="ARBA00010333"/>
    </source>
</evidence>
<feature type="chain" id="PRO_5046351052" evidence="3">
    <location>
        <begin position="20"/>
        <end position="244"/>
    </location>
</feature>
<dbReference type="PANTHER" id="PTHR35936">
    <property type="entry name" value="MEMBRANE-BOUND LYTIC MUREIN TRANSGLYCOSYLASE F"/>
    <property type="match status" value="1"/>
</dbReference>
<keyword evidence="6" id="KW-1185">Reference proteome</keyword>
<proteinExistence type="inferred from homology"/>
<reference evidence="5 6" key="1">
    <citation type="submission" date="2022-11" db="EMBL/GenBank/DDBJ databases">
        <title>Spartinivicinus poritis sp. nov., isolated from scleractinian coral Porites lutea.</title>
        <authorList>
            <person name="Zhang G."/>
            <person name="Cai L."/>
            <person name="Wei Q."/>
        </authorList>
    </citation>
    <scope>NUCLEOTIDE SEQUENCE [LARGE SCALE GENOMIC DNA]</scope>
    <source>
        <strain evidence="5 6">A2-2</strain>
    </source>
</reference>
<dbReference type="Gene3D" id="3.40.190.10">
    <property type="entry name" value="Periplasmic binding protein-like II"/>
    <property type="match status" value="2"/>
</dbReference>
<organism evidence="5 6">
    <name type="scientific">Spartinivicinus poritis</name>
    <dbReference type="NCBI Taxonomy" id="2994640"/>
    <lineage>
        <taxon>Bacteria</taxon>
        <taxon>Pseudomonadati</taxon>
        <taxon>Pseudomonadota</taxon>
        <taxon>Gammaproteobacteria</taxon>
        <taxon>Oceanospirillales</taxon>
        <taxon>Zooshikellaceae</taxon>
        <taxon>Spartinivicinus</taxon>
    </lineage>
</organism>
<feature type="domain" description="Solute-binding protein family 3/N-terminal" evidence="4">
    <location>
        <begin position="20"/>
        <end position="244"/>
    </location>
</feature>
<feature type="signal peptide" evidence="3">
    <location>
        <begin position="1"/>
        <end position="19"/>
    </location>
</feature>
<comment type="caution">
    <text evidence="5">The sequence shown here is derived from an EMBL/GenBank/DDBJ whole genome shotgun (WGS) entry which is preliminary data.</text>
</comment>
<gene>
    <name evidence="5" type="ORF">ORQ98_09595</name>
</gene>
<keyword evidence="2 3" id="KW-0732">Signal</keyword>
<dbReference type="RefSeq" id="WP_274688583.1">
    <property type="nucleotide sequence ID" value="NZ_JAPMOU010000009.1"/>
</dbReference>
<dbReference type="Proteomes" id="UP001528823">
    <property type="component" value="Unassembled WGS sequence"/>
</dbReference>
<evidence type="ECO:0000313" key="6">
    <source>
        <dbReference type="Proteomes" id="UP001528823"/>
    </source>
</evidence>
<protein>
    <submittedName>
        <fullName evidence="5">Transporter substrate-binding domain-containing protein</fullName>
    </submittedName>
</protein>
<dbReference type="SMART" id="SM00062">
    <property type="entry name" value="PBPb"/>
    <property type="match status" value="1"/>
</dbReference>
<dbReference type="Pfam" id="PF00497">
    <property type="entry name" value="SBP_bac_3"/>
    <property type="match status" value="1"/>
</dbReference>
<sequence length="244" mass="27633">MMKTLMLIWLCVFSSICNAAKIVGTGVVWPPFFIQNDSGQGIAVEIVTEALKREGYELEMKFLPWARAVDGVKKGSYDALVGVWWTEKRTKFLSFSDHYLENSIKFIKLKDDDFEYNGLSSLDKKKVGIVRDYGYGDEFLSAKNFNKPIASSIMKNLKKLVAKRIDLTLGDEIVTRALIANQEDTTLIEKIAFTENALSINKLHFGVGLVKPNHKTIIDKFNSGLKKIKSDGTFNKLMMKYNLK</sequence>
<evidence type="ECO:0000256" key="2">
    <source>
        <dbReference type="ARBA" id="ARBA00022729"/>
    </source>
</evidence>
<name>A0ABT5U8A0_9GAMM</name>
<evidence type="ECO:0000259" key="4">
    <source>
        <dbReference type="SMART" id="SM00062"/>
    </source>
</evidence>
<accession>A0ABT5U8A0</accession>
<evidence type="ECO:0000256" key="3">
    <source>
        <dbReference type="SAM" id="SignalP"/>
    </source>
</evidence>
<comment type="similarity">
    <text evidence="1">Belongs to the bacterial solute-binding protein 3 family.</text>
</comment>
<dbReference type="InterPro" id="IPR001638">
    <property type="entry name" value="Solute-binding_3/MltF_N"/>
</dbReference>
<dbReference type="SUPFAM" id="SSF53850">
    <property type="entry name" value="Periplasmic binding protein-like II"/>
    <property type="match status" value="1"/>
</dbReference>
<dbReference type="EMBL" id="JAPMOU010000009">
    <property type="protein sequence ID" value="MDE1462226.1"/>
    <property type="molecule type" value="Genomic_DNA"/>
</dbReference>
<evidence type="ECO:0000313" key="5">
    <source>
        <dbReference type="EMBL" id="MDE1462226.1"/>
    </source>
</evidence>
<dbReference type="PANTHER" id="PTHR35936:SF25">
    <property type="entry name" value="ABC TRANSPORTER SUBSTRATE-BINDING PROTEIN"/>
    <property type="match status" value="1"/>
</dbReference>